<keyword evidence="3" id="KW-0012">Acyltransferase</keyword>
<dbReference type="OrthoDB" id="9796461at2"/>
<comment type="caution">
    <text evidence="3">The sequence shown here is derived from an EMBL/GenBank/DDBJ whole genome shotgun (WGS) entry which is preliminary data.</text>
</comment>
<feature type="transmembrane region" description="Helical" evidence="1">
    <location>
        <begin position="272"/>
        <end position="288"/>
    </location>
</feature>
<keyword evidence="3" id="KW-0808">Transferase</keyword>
<protein>
    <submittedName>
        <fullName evidence="3">Acyltransferase 3</fullName>
    </submittedName>
</protein>
<dbReference type="InterPro" id="IPR002656">
    <property type="entry name" value="Acyl_transf_3_dom"/>
</dbReference>
<dbReference type="eggNOG" id="COG1835">
    <property type="taxonomic scope" value="Bacteria"/>
</dbReference>
<accession>I2GEI2</accession>
<evidence type="ECO:0000256" key="1">
    <source>
        <dbReference type="SAM" id="Phobius"/>
    </source>
</evidence>
<feature type="transmembrane region" description="Helical" evidence="1">
    <location>
        <begin position="12"/>
        <end position="32"/>
    </location>
</feature>
<dbReference type="Proteomes" id="UP000009309">
    <property type="component" value="Unassembled WGS sequence"/>
</dbReference>
<dbReference type="InterPro" id="IPR050879">
    <property type="entry name" value="Acyltransferase_3"/>
</dbReference>
<feature type="transmembrane region" description="Helical" evidence="1">
    <location>
        <begin position="342"/>
        <end position="362"/>
    </location>
</feature>
<feature type="transmembrane region" description="Helical" evidence="1">
    <location>
        <begin position="246"/>
        <end position="266"/>
    </location>
</feature>
<dbReference type="PANTHER" id="PTHR23028">
    <property type="entry name" value="ACETYLTRANSFERASE"/>
    <property type="match status" value="1"/>
</dbReference>
<feature type="transmembrane region" description="Helical" evidence="1">
    <location>
        <begin position="309"/>
        <end position="330"/>
    </location>
</feature>
<feature type="transmembrane region" description="Helical" evidence="1">
    <location>
        <begin position="44"/>
        <end position="64"/>
    </location>
</feature>
<feature type="transmembrane region" description="Helical" evidence="1">
    <location>
        <begin position="214"/>
        <end position="234"/>
    </location>
</feature>
<evidence type="ECO:0000313" key="3">
    <source>
        <dbReference type="EMBL" id="CCH52307.1"/>
    </source>
</evidence>
<dbReference type="Pfam" id="PF01757">
    <property type="entry name" value="Acyl_transf_3"/>
    <property type="match status" value="1"/>
</dbReference>
<keyword evidence="1" id="KW-0472">Membrane</keyword>
<proteinExistence type="predicted"/>
<dbReference type="RefSeq" id="WP_009280891.1">
    <property type="nucleotide sequence ID" value="NZ_CAIT01000005.1"/>
</dbReference>
<keyword evidence="4" id="KW-1185">Reference proteome</keyword>
<keyword evidence="1" id="KW-1133">Transmembrane helix</keyword>
<evidence type="ECO:0000259" key="2">
    <source>
        <dbReference type="Pfam" id="PF01757"/>
    </source>
</evidence>
<dbReference type="GO" id="GO:0016747">
    <property type="term" value="F:acyltransferase activity, transferring groups other than amino-acyl groups"/>
    <property type="evidence" value="ECO:0007669"/>
    <property type="project" value="InterPro"/>
</dbReference>
<feature type="domain" description="Acyltransferase 3" evidence="2">
    <location>
        <begin position="12"/>
        <end position="359"/>
    </location>
</feature>
<gene>
    <name evidence="3" type="ORF">BN8_01297</name>
</gene>
<sequence>MNRSYLTTLTPMRGIAAVLVVIFHFNLLVLPIIDPAITQLHRRWYLLVDFFFILSGFIITYVYGDWFENRVTVTSFRRYMAARFARIYPLHFVTLLWVIALYILVVPVYHVKLSPVEQGVFDVPAIPLHVFMLHGFLSVSSATWNTPTWSIGCEWLLYLLFPVLMLGFRRLSGAGRYAMLGVVLALYVYLTQPVENHPMYKPWLPTLTNTIDDLRFPGSFLRCFAGFLLGMISLEAYTRRWGQHVLGRSAVFTTLVLGLAVCFHLQILDTLTVWAFPLLILGACYNAGRVSKLLESRPLQRLGDWSYSIYMVHMPILFSFLAVQLITAPADKKPAEPVTYGPAGPIACGIYLALVIAVAALMHRFVEVPGRRFFNRSLKAKQSVEPEVSFS</sequence>
<dbReference type="AlphaFoldDB" id="I2GEI2"/>
<dbReference type="STRING" id="1185876.BN8_01297"/>
<organism evidence="3 4">
    <name type="scientific">Fibrisoma limi BUZ 3</name>
    <dbReference type="NCBI Taxonomy" id="1185876"/>
    <lineage>
        <taxon>Bacteria</taxon>
        <taxon>Pseudomonadati</taxon>
        <taxon>Bacteroidota</taxon>
        <taxon>Cytophagia</taxon>
        <taxon>Cytophagales</taxon>
        <taxon>Spirosomataceae</taxon>
        <taxon>Fibrisoma</taxon>
    </lineage>
</organism>
<keyword evidence="1" id="KW-0812">Transmembrane</keyword>
<evidence type="ECO:0000313" key="4">
    <source>
        <dbReference type="Proteomes" id="UP000009309"/>
    </source>
</evidence>
<feature type="transmembrane region" description="Helical" evidence="1">
    <location>
        <begin position="149"/>
        <end position="168"/>
    </location>
</feature>
<feature type="transmembrane region" description="Helical" evidence="1">
    <location>
        <begin position="177"/>
        <end position="194"/>
    </location>
</feature>
<feature type="transmembrane region" description="Helical" evidence="1">
    <location>
        <begin position="84"/>
        <end position="108"/>
    </location>
</feature>
<dbReference type="EMBL" id="CAIT01000005">
    <property type="protein sequence ID" value="CCH52307.1"/>
    <property type="molecule type" value="Genomic_DNA"/>
</dbReference>
<reference evidence="3 4" key="1">
    <citation type="journal article" date="2012" name="J. Bacteriol.">
        <title>Genome Sequence of the Filamentous Bacterium Fibrisoma limi BUZ 3T.</title>
        <authorList>
            <person name="Filippini M."/>
            <person name="Qi W."/>
            <person name="Jaenicke S."/>
            <person name="Goesmann A."/>
            <person name="Smits T.H."/>
            <person name="Bagheri H.C."/>
        </authorList>
    </citation>
    <scope>NUCLEOTIDE SEQUENCE [LARGE SCALE GENOMIC DNA]</scope>
    <source>
        <strain evidence="4">BUZ 3T</strain>
    </source>
</reference>
<name>I2GEI2_9BACT</name>